<organism evidence="13 14">
    <name type="scientific">Pichia membranifaciens NRRL Y-2026</name>
    <dbReference type="NCBI Taxonomy" id="763406"/>
    <lineage>
        <taxon>Eukaryota</taxon>
        <taxon>Fungi</taxon>
        <taxon>Dikarya</taxon>
        <taxon>Ascomycota</taxon>
        <taxon>Saccharomycotina</taxon>
        <taxon>Pichiomycetes</taxon>
        <taxon>Pichiales</taxon>
        <taxon>Pichiaceae</taxon>
        <taxon>Pichia</taxon>
    </lineage>
</organism>
<keyword evidence="5 8" id="KW-1133">Transmembrane helix</keyword>
<evidence type="ECO:0000259" key="9">
    <source>
        <dbReference type="Pfam" id="PF02714"/>
    </source>
</evidence>
<evidence type="ECO:0000256" key="2">
    <source>
        <dbReference type="ARBA" id="ARBA00007779"/>
    </source>
</evidence>
<dbReference type="RefSeq" id="XP_019018572.1">
    <property type="nucleotide sequence ID" value="XM_019162780.1"/>
</dbReference>
<keyword evidence="6 8" id="KW-0472">Membrane</keyword>
<feature type="transmembrane region" description="Helical" evidence="8">
    <location>
        <begin position="140"/>
        <end position="159"/>
    </location>
</feature>
<dbReference type="Pfam" id="PF14703">
    <property type="entry name" value="PHM7_cyt"/>
    <property type="match status" value="1"/>
</dbReference>
<feature type="transmembrane region" description="Helical" evidence="8">
    <location>
        <begin position="662"/>
        <end position="682"/>
    </location>
</feature>
<evidence type="ECO:0000256" key="3">
    <source>
        <dbReference type="ARBA" id="ARBA00022448"/>
    </source>
</evidence>
<dbReference type="EMBL" id="KV454002">
    <property type="protein sequence ID" value="ODQ47459.1"/>
    <property type="molecule type" value="Genomic_DNA"/>
</dbReference>
<dbReference type="PANTHER" id="PTHR13018">
    <property type="entry name" value="PROBABLE MEMBRANE PROTEIN DUF221-RELATED"/>
    <property type="match status" value="1"/>
</dbReference>
<accession>A0A1E3NMX7</accession>
<feature type="transmembrane region" description="Helical" evidence="8">
    <location>
        <begin position="476"/>
        <end position="504"/>
    </location>
</feature>
<feature type="transmembrane region" description="Helical" evidence="8">
    <location>
        <begin position="636"/>
        <end position="656"/>
    </location>
</feature>
<evidence type="ECO:0000256" key="8">
    <source>
        <dbReference type="SAM" id="Phobius"/>
    </source>
</evidence>
<dbReference type="Pfam" id="PF13967">
    <property type="entry name" value="RSN1_TM"/>
    <property type="match status" value="1"/>
</dbReference>
<dbReference type="Pfam" id="PF02714">
    <property type="entry name" value="RSN1_7TM"/>
    <property type="match status" value="1"/>
</dbReference>
<keyword evidence="4 8" id="KW-0812">Transmembrane</keyword>
<dbReference type="InterPro" id="IPR003864">
    <property type="entry name" value="CSC1/OSCA1-like_7TM"/>
</dbReference>
<evidence type="ECO:0000313" key="13">
    <source>
        <dbReference type="EMBL" id="ODQ47459.1"/>
    </source>
</evidence>
<feature type="domain" description="10TM putative phosphate transporter extracellular tail" evidence="10">
    <location>
        <begin position="798"/>
        <end position="890"/>
    </location>
</feature>
<evidence type="ECO:0000256" key="7">
    <source>
        <dbReference type="SAM" id="MobiDB-lite"/>
    </source>
</evidence>
<sequence>MAVEQTGSSTSAFVSSLIFNLVIFAIFVGIFILLRNKCLNVYRPRTDNRLLPDHLKAPPLAPSAFGWFTDLLTRPKSFVLQQVGVDGYFFLRYLLLWAYVGFFGGLILWPILFAVNASGGGNKTGFDIISYSNNTHKWRVFANLFCSWAFFAFVVYVIYTELVYYTGFRHNMQCTPFYSSLPSSKVLLIDNVDQGLLFEDSLRRLFPAASRIAITRDTTEARETWEKRGKLTGKLEGAFTKVLSKCIKTRSKLEKKAEKGSDVEFPTPVNSIESYIPEKKLPTYKYKPIIGKSKKVFNEGLDELDEFNRKLDTEQGKIKESSDSLAKVGSVFLEFPSHLELQRAYQAVNKSDNFKKSRRFQSFMPEDVIWKNVGIGYVARKSKRAGAKAFLTLMIIYWAIPVAVVGCISNINNLTNMVPFLRFINNMPSVLMGIITGILPSVLLAILMSLVPPIIRYWGKQGGCMTLQHLDLWTQQWFYAFQVIQVFLVTTCTSAASSSVTKIISQPSMAMTLLSQNLPPASNFYISYMLLQGLSISSGMLAQVVGLILSFVLGRILDKTPRQKWNRQVNLSPPSWGTLYGSFGLFTVIMLCYSIIAPIIIAFTCIAFMLIYTAMMYSLVYVSGHTTDNRGRNYPLALFEVFVGVYLAEIVLIILFVMQKNWACVVLEAVWLALTVVAHLYFRRIFEPVLDTVPIGAIEGMYPCKDLGREQVFQEGQRYFVKESDSSKKSTSSDSYVGTKSDSKSGPGHAPGAGHEDAELDFKKMQLEDRDYSGMATNFEEYVSSGYKDGMRYVIQRFLHPKRYVNYSNYRPLMPQFWSLPLSSSLAATPRYQPPEITDDKAPVLWVARDQLGLSEELKVVCSEHGVSCSDADAVYDEKAKVQVTDDSYPPGYESTIMY</sequence>
<dbReference type="InterPro" id="IPR027815">
    <property type="entry name" value="CSC1/OSCA1-like_cyt"/>
</dbReference>
<feature type="transmembrane region" description="Helical" evidence="8">
    <location>
        <begin position="431"/>
        <end position="455"/>
    </location>
</feature>
<evidence type="ECO:0000313" key="14">
    <source>
        <dbReference type="Proteomes" id="UP000094455"/>
    </source>
</evidence>
<protein>
    <recommendedName>
        <fullName evidence="15">Phosphate metabolism protein 7</fullName>
    </recommendedName>
</protein>
<comment type="subcellular location">
    <subcellularLocation>
        <location evidence="1">Membrane</location>
        <topology evidence="1">Multi-pass membrane protein</topology>
    </subcellularLocation>
</comment>
<evidence type="ECO:0000256" key="6">
    <source>
        <dbReference type="ARBA" id="ARBA00023136"/>
    </source>
</evidence>
<dbReference type="GO" id="GO:0005227">
    <property type="term" value="F:calcium-activated cation channel activity"/>
    <property type="evidence" value="ECO:0007669"/>
    <property type="project" value="InterPro"/>
</dbReference>
<evidence type="ECO:0008006" key="15">
    <source>
        <dbReference type="Google" id="ProtNLM"/>
    </source>
</evidence>
<dbReference type="OrthoDB" id="1076608at2759"/>
<feature type="transmembrane region" description="Helical" evidence="8">
    <location>
        <begin position="524"/>
        <end position="557"/>
    </location>
</feature>
<dbReference type="GO" id="GO:0006817">
    <property type="term" value="P:phosphate ion transport"/>
    <property type="evidence" value="ECO:0007669"/>
    <property type="project" value="EnsemblFungi"/>
</dbReference>
<dbReference type="STRING" id="763406.A0A1E3NMX7"/>
<dbReference type="Proteomes" id="UP000094455">
    <property type="component" value="Unassembled WGS sequence"/>
</dbReference>
<dbReference type="InterPro" id="IPR045122">
    <property type="entry name" value="Csc1-like"/>
</dbReference>
<feature type="domain" description="CSC1/OSCA1-like 7TM region" evidence="9">
    <location>
        <begin position="384"/>
        <end position="656"/>
    </location>
</feature>
<feature type="transmembrane region" description="Helical" evidence="8">
    <location>
        <begin position="606"/>
        <end position="624"/>
    </location>
</feature>
<evidence type="ECO:0000256" key="4">
    <source>
        <dbReference type="ARBA" id="ARBA00022692"/>
    </source>
</evidence>
<feature type="transmembrane region" description="Helical" evidence="8">
    <location>
        <begin position="578"/>
        <end position="600"/>
    </location>
</feature>
<name>A0A1E3NMX7_9ASCO</name>
<dbReference type="InterPro" id="IPR032880">
    <property type="entry name" value="CSC1/OSCA1-like_N"/>
</dbReference>
<dbReference type="GeneID" id="30179467"/>
<keyword evidence="3" id="KW-0813">Transport</keyword>
<dbReference type="InterPro" id="IPR022257">
    <property type="entry name" value="PHM7_ext"/>
</dbReference>
<evidence type="ECO:0000259" key="11">
    <source>
        <dbReference type="Pfam" id="PF13967"/>
    </source>
</evidence>
<evidence type="ECO:0000259" key="12">
    <source>
        <dbReference type="Pfam" id="PF14703"/>
    </source>
</evidence>
<dbReference type="PANTHER" id="PTHR13018:SF139">
    <property type="entry name" value="PHOSPHATE METABOLISM PROTEIN 7"/>
    <property type="match status" value="1"/>
</dbReference>
<feature type="domain" description="CSC1/OSCA1-like cytosolic" evidence="12">
    <location>
        <begin position="188"/>
        <end position="372"/>
    </location>
</feature>
<dbReference type="AlphaFoldDB" id="A0A1E3NMX7"/>
<evidence type="ECO:0000256" key="5">
    <source>
        <dbReference type="ARBA" id="ARBA00022989"/>
    </source>
</evidence>
<dbReference type="GO" id="GO:0005886">
    <property type="term" value="C:plasma membrane"/>
    <property type="evidence" value="ECO:0007669"/>
    <property type="project" value="TreeGrafter"/>
</dbReference>
<feature type="domain" description="CSC1/OSCA1-like N-terminal transmembrane" evidence="11">
    <location>
        <begin position="12"/>
        <end position="161"/>
    </location>
</feature>
<proteinExistence type="inferred from homology"/>
<evidence type="ECO:0000256" key="1">
    <source>
        <dbReference type="ARBA" id="ARBA00004141"/>
    </source>
</evidence>
<reference evidence="13 14" key="1">
    <citation type="journal article" date="2016" name="Proc. Natl. Acad. Sci. U.S.A.">
        <title>Comparative genomics of biotechnologically important yeasts.</title>
        <authorList>
            <person name="Riley R."/>
            <person name="Haridas S."/>
            <person name="Wolfe K.H."/>
            <person name="Lopes M.R."/>
            <person name="Hittinger C.T."/>
            <person name="Goeker M."/>
            <person name="Salamov A.A."/>
            <person name="Wisecaver J.H."/>
            <person name="Long T.M."/>
            <person name="Calvey C.H."/>
            <person name="Aerts A.L."/>
            <person name="Barry K.W."/>
            <person name="Choi C."/>
            <person name="Clum A."/>
            <person name="Coughlan A.Y."/>
            <person name="Deshpande S."/>
            <person name="Douglass A.P."/>
            <person name="Hanson S.J."/>
            <person name="Klenk H.-P."/>
            <person name="LaButti K.M."/>
            <person name="Lapidus A."/>
            <person name="Lindquist E.A."/>
            <person name="Lipzen A.M."/>
            <person name="Meier-Kolthoff J.P."/>
            <person name="Ohm R.A."/>
            <person name="Otillar R.P."/>
            <person name="Pangilinan J.L."/>
            <person name="Peng Y."/>
            <person name="Rokas A."/>
            <person name="Rosa C.A."/>
            <person name="Scheuner C."/>
            <person name="Sibirny A.A."/>
            <person name="Slot J.C."/>
            <person name="Stielow J.B."/>
            <person name="Sun H."/>
            <person name="Kurtzman C.P."/>
            <person name="Blackwell M."/>
            <person name="Grigoriev I.V."/>
            <person name="Jeffries T.W."/>
        </authorList>
    </citation>
    <scope>NUCLEOTIDE SEQUENCE [LARGE SCALE GENOMIC DNA]</scope>
    <source>
        <strain evidence="13 14">NRRL Y-2026</strain>
    </source>
</reference>
<keyword evidence="14" id="KW-1185">Reference proteome</keyword>
<feature type="transmembrane region" description="Helical" evidence="8">
    <location>
        <begin position="12"/>
        <end position="34"/>
    </location>
</feature>
<gene>
    <name evidence="13" type="ORF">PICMEDRAFT_32635</name>
</gene>
<comment type="similarity">
    <text evidence="2">Belongs to the CSC1 (TC 1.A.17) family.</text>
</comment>
<evidence type="ECO:0000259" key="10">
    <source>
        <dbReference type="Pfam" id="PF12621"/>
    </source>
</evidence>
<feature type="transmembrane region" description="Helical" evidence="8">
    <location>
        <begin position="390"/>
        <end position="411"/>
    </location>
</feature>
<feature type="region of interest" description="Disordered" evidence="7">
    <location>
        <begin position="724"/>
        <end position="757"/>
    </location>
</feature>
<feature type="transmembrane region" description="Helical" evidence="8">
    <location>
        <begin position="94"/>
        <end position="115"/>
    </location>
</feature>
<dbReference type="Pfam" id="PF12621">
    <property type="entry name" value="PHM7_ext"/>
    <property type="match status" value="1"/>
</dbReference>